<gene>
    <name evidence="1" type="ORF">SAMN05428983_4703</name>
</gene>
<proteinExistence type="predicted"/>
<sequence>MTSILASLSARVLQGMGASTCDKIVGRRWASIFKRLEPALSVASLTTTQSIKPSP</sequence>
<protein>
    <submittedName>
        <fullName evidence="1">Uncharacterized protein</fullName>
    </submittedName>
</protein>
<name>A0A7Z7BRZ6_9HYPH</name>
<dbReference type="EMBL" id="FNEW01000007">
    <property type="protein sequence ID" value="SDK35228.1"/>
    <property type="molecule type" value="Genomic_DNA"/>
</dbReference>
<comment type="caution">
    <text evidence="1">The sequence shown here is derived from an EMBL/GenBank/DDBJ whole genome shotgun (WGS) entry which is preliminary data.</text>
</comment>
<dbReference type="Proteomes" id="UP000198917">
    <property type="component" value="Unassembled WGS sequence"/>
</dbReference>
<dbReference type="AlphaFoldDB" id="A0A7Z7BRZ6"/>
<reference evidence="1 2" key="1">
    <citation type="submission" date="2016-10" db="EMBL/GenBank/DDBJ databases">
        <authorList>
            <person name="Varghese N."/>
            <person name="Submissions S."/>
        </authorList>
    </citation>
    <scope>NUCLEOTIDE SEQUENCE [LARGE SCALE GENOMIC DNA]</scope>
    <source>
        <strain evidence="1 2">PDC82</strain>
    </source>
</reference>
<accession>A0A7Z7BRZ6</accession>
<evidence type="ECO:0000313" key="2">
    <source>
        <dbReference type="Proteomes" id="UP000198917"/>
    </source>
</evidence>
<organism evidence="1 2">
    <name type="scientific">Agrobacterium fabrum</name>
    <dbReference type="NCBI Taxonomy" id="1176649"/>
    <lineage>
        <taxon>Bacteria</taxon>
        <taxon>Pseudomonadati</taxon>
        <taxon>Pseudomonadota</taxon>
        <taxon>Alphaproteobacteria</taxon>
        <taxon>Hyphomicrobiales</taxon>
        <taxon>Rhizobiaceae</taxon>
        <taxon>Rhizobium/Agrobacterium group</taxon>
        <taxon>Agrobacterium</taxon>
        <taxon>Agrobacterium tumefaciens complex</taxon>
    </lineage>
</organism>
<evidence type="ECO:0000313" key="1">
    <source>
        <dbReference type="EMBL" id="SDK35228.1"/>
    </source>
</evidence>